<comment type="caution">
    <text evidence="1">The sequence shown here is derived from an EMBL/GenBank/DDBJ whole genome shotgun (WGS) entry which is preliminary data.</text>
</comment>
<name>A0A5J5GBL0_9BACL</name>
<gene>
    <name evidence="1" type="ORF">F4V43_07590</name>
</gene>
<proteinExistence type="predicted"/>
<dbReference type="SUPFAM" id="SSF140500">
    <property type="entry name" value="BAS1536-like"/>
    <property type="match status" value="1"/>
</dbReference>
<keyword evidence="2" id="KW-1185">Reference proteome</keyword>
<dbReference type="OrthoDB" id="2666800at2"/>
<evidence type="ECO:0000313" key="1">
    <source>
        <dbReference type="EMBL" id="KAA9005330.1"/>
    </source>
</evidence>
<dbReference type="GO" id="GO:0043937">
    <property type="term" value="P:regulation of sporulation"/>
    <property type="evidence" value="ECO:0007669"/>
    <property type="project" value="InterPro"/>
</dbReference>
<dbReference type="AlphaFoldDB" id="A0A5J5GBL0"/>
<sequence length="80" mass="9143">MPDAYDYSRISGPWYTAGDGSADCGRSALPNLSLEDEILLLRSRMEQLYIQEQSLTADKVVRASGMLDLKINEYMRLRRK</sequence>
<accession>A0A5J5GBL0</accession>
<dbReference type="Pfam" id="PF09388">
    <property type="entry name" value="SpoOE-like"/>
    <property type="match status" value="1"/>
</dbReference>
<dbReference type="GO" id="GO:0046983">
    <property type="term" value="F:protein dimerization activity"/>
    <property type="evidence" value="ECO:0007669"/>
    <property type="project" value="InterPro"/>
</dbReference>
<dbReference type="RefSeq" id="WP_150457642.1">
    <property type="nucleotide sequence ID" value="NZ_VYKK01000008.1"/>
</dbReference>
<dbReference type="InterPro" id="IPR022272">
    <property type="entry name" value="Lipocalin_CS"/>
</dbReference>
<dbReference type="InterPro" id="IPR037208">
    <property type="entry name" value="Spo0E-like_sf"/>
</dbReference>
<dbReference type="PROSITE" id="PS00213">
    <property type="entry name" value="LIPOCALIN"/>
    <property type="match status" value="1"/>
</dbReference>
<organism evidence="1 2">
    <name type="scientific">Paenibacillus spiritus</name>
    <dbReference type="NCBI Taxonomy" id="2496557"/>
    <lineage>
        <taxon>Bacteria</taxon>
        <taxon>Bacillati</taxon>
        <taxon>Bacillota</taxon>
        <taxon>Bacilli</taxon>
        <taxon>Bacillales</taxon>
        <taxon>Paenibacillaceae</taxon>
        <taxon>Paenibacillus</taxon>
    </lineage>
</organism>
<reference evidence="1 2" key="1">
    <citation type="submission" date="2019-09" db="EMBL/GenBank/DDBJ databases">
        <title>Bacillus ochoae sp. nov., Paenibacillus whitsoniae sp. nov., Paenibacillus spiritus sp. nov. Isolated from the Mars Exploration Rover during spacecraft assembly.</title>
        <authorList>
            <person name="Seuylemezian A."/>
            <person name="Vaishampayan P."/>
        </authorList>
    </citation>
    <scope>NUCLEOTIDE SEQUENCE [LARGE SCALE GENOMIC DNA]</scope>
    <source>
        <strain evidence="1 2">MER_111</strain>
    </source>
</reference>
<evidence type="ECO:0000313" key="2">
    <source>
        <dbReference type="Proteomes" id="UP000367750"/>
    </source>
</evidence>
<dbReference type="EMBL" id="VYKK01000008">
    <property type="protein sequence ID" value="KAA9005330.1"/>
    <property type="molecule type" value="Genomic_DNA"/>
</dbReference>
<dbReference type="Proteomes" id="UP000367750">
    <property type="component" value="Unassembled WGS sequence"/>
</dbReference>
<dbReference type="InterPro" id="IPR036638">
    <property type="entry name" value="HLH_DNA-bd_sf"/>
</dbReference>
<dbReference type="Gene3D" id="4.10.280.10">
    <property type="entry name" value="Helix-loop-helix DNA-binding domain"/>
    <property type="match status" value="1"/>
</dbReference>
<protein>
    <submittedName>
        <fullName evidence="1">Aspartyl-phosphate phosphatase Spo0E family protein</fullName>
    </submittedName>
</protein>
<dbReference type="InterPro" id="IPR018540">
    <property type="entry name" value="Spo0E-like"/>
</dbReference>